<evidence type="ECO:0000256" key="1">
    <source>
        <dbReference type="ARBA" id="ARBA00022448"/>
    </source>
</evidence>
<feature type="compositionally biased region" description="Basic and acidic residues" evidence="5">
    <location>
        <begin position="225"/>
        <end position="238"/>
    </location>
</feature>
<feature type="compositionally biased region" description="Basic residues" evidence="5">
    <location>
        <begin position="57"/>
        <end position="67"/>
    </location>
</feature>
<dbReference type="SUPFAM" id="SSF81995">
    <property type="entry name" value="beta-sandwich domain of Sec23/24"/>
    <property type="match status" value="1"/>
</dbReference>
<dbReference type="PROSITE" id="PS50106">
    <property type="entry name" value="PDZ"/>
    <property type="match status" value="2"/>
</dbReference>
<feature type="region of interest" description="Disordered" evidence="5">
    <location>
        <begin position="659"/>
        <end position="761"/>
    </location>
</feature>
<dbReference type="GO" id="GO:0005737">
    <property type="term" value="C:cytoplasm"/>
    <property type="evidence" value="ECO:0007669"/>
    <property type="project" value="TreeGrafter"/>
</dbReference>
<feature type="compositionally biased region" description="Polar residues" evidence="5">
    <location>
        <begin position="167"/>
        <end position="182"/>
    </location>
</feature>
<dbReference type="FunFam" id="2.30.42.10:FF:000007">
    <property type="entry name" value="Amyloid beta A4 protein-binding family A member"/>
    <property type="match status" value="1"/>
</dbReference>
<dbReference type="SMART" id="SM00228">
    <property type="entry name" value="PDZ"/>
    <property type="match status" value="2"/>
</dbReference>
<dbReference type="SMART" id="SM00462">
    <property type="entry name" value="PTB"/>
    <property type="match status" value="1"/>
</dbReference>
<feature type="compositionally biased region" description="Polar residues" evidence="5">
    <location>
        <begin position="497"/>
        <end position="511"/>
    </location>
</feature>
<evidence type="ECO:0000256" key="3">
    <source>
        <dbReference type="ARBA" id="ARBA00022737"/>
    </source>
</evidence>
<feature type="compositionally biased region" description="Polar residues" evidence="5">
    <location>
        <begin position="407"/>
        <end position="421"/>
    </location>
</feature>
<comment type="caution">
    <text evidence="8">The sequence shown here is derived from an EMBL/GenBank/DDBJ whole genome shotgun (WGS) entry which is preliminary data.</text>
</comment>
<keyword evidence="3" id="KW-0677">Repeat</keyword>
<dbReference type="SUPFAM" id="SSF50729">
    <property type="entry name" value="PH domain-like"/>
    <property type="match status" value="1"/>
</dbReference>
<feature type="region of interest" description="Disordered" evidence="5">
    <location>
        <begin position="402"/>
        <end position="584"/>
    </location>
</feature>
<feature type="compositionally biased region" description="Polar residues" evidence="5">
    <location>
        <begin position="139"/>
        <end position="152"/>
    </location>
</feature>
<keyword evidence="2" id="KW-0597">Phosphoprotein</keyword>
<evidence type="ECO:0000256" key="5">
    <source>
        <dbReference type="SAM" id="MobiDB-lite"/>
    </source>
</evidence>
<dbReference type="GO" id="GO:0007268">
    <property type="term" value="P:chemical synaptic transmission"/>
    <property type="evidence" value="ECO:0007669"/>
    <property type="project" value="TreeGrafter"/>
</dbReference>
<feature type="compositionally biased region" description="Low complexity" evidence="5">
    <location>
        <begin position="727"/>
        <end position="745"/>
    </location>
</feature>
<feature type="compositionally biased region" description="Basic and acidic residues" evidence="5">
    <location>
        <begin position="248"/>
        <end position="259"/>
    </location>
</feature>
<dbReference type="PANTHER" id="PTHR12345">
    <property type="entry name" value="SYNTENIN RELATED"/>
    <property type="match status" value="1"/>
</dbReference>
<dbReference type="FunFam" id="2.30.42.10:FF:000017">
    <property type="entry name" value="Amyloid beta A4 protein-binding family A member 1"/>
    <property type="match status" value="1"/>
</dbReference>
<sequence length="1173" mass="129447">MSHKHQATEGFGDAEEELNADPGPPRNRQANGSSAESATRRSWRPCQMLNEDGEPIHHHHHPPHQHHPAASARGPPRQRRRPPPGPGQAQGQSHGQGQVSGPTVPDVEPQPAPHPRPGVARYRRMGDPNPRLRAHRQRQPSSEVSSTPTPLQQHPAPHSDQRESPSGPAQRSSQQHAGTDRSQGGECPDQMGVAGVLPAQVESDLPTRDHAVAHQCTDSPLMDENISHGADEEQLGKQEEEEDEEEEGKDRQEVIDRDGCSVAGPSSYVHDNTQAFEDWREDQCGERVLEGEEEEEREEVQRGCVEENFAQESETNDLCSDTESAASLSMEGHLHSPPPLHSPTPPSSPEISSFPHLDQYHEDTGLSPDTLHNDALPENDDDCSVAHSVSYTYPKTYADFYSESHSKSCPQPLSETYSEPYTKSYPDSFPEPLMTPYPEPGREPHRRSSRRCESWEDEEESYQEPSSKHRSQEHVQEGAPTSSPTGQGSPAPRLSRDLSSFQTQTCQSRSVGSRLHHYDGQSDGEGDSTDGSISSKSLAAEPRQAQGEAQEKGATTGQSRLGEARSDEQARVGVPGEDAGKGSGDAISLAIKDIKEAIEEVKTKTVRSPYTPDQPIEPIWVMRQDVSPTEDGYQPTVGSHGGVSTRPIIYLECVSMSESPDHYGSALVRDPGSPVGAESSRVHQQHYHPHHPQSLHHAAHPPQQRDREGARQTQPYVQPQPYPTPTLPNQQQQQQQRQALANQPPAGQPQSPTLAQQPSVQEIRRSLHSFPTFVEVPGPCDPEDLIDGIIFAASYLGSTHLLSERTPSKSARMQQAQEAMHRVRAAQKQAKNRKKSAEAEAPSTAEVDLFMSTQRIKVLNADTQEAMMDLPLRTISYIADIGNMVVLMARGKMVRSRSATQEPLEQSSEQETLSNDDRRLYRMICHVFESEDAQLIAQSIGQSFSVAYQEFLRANGIDPEDLSQREYSDLLNTQDMYNDDLIHFSKSENCKDVYIEKQKGEMLGVVIVESGWGSILPTVIIASMMHAGPAEKSGRLNIGDQIMTINGTSLVGLPLNTCQSIIKGLKSQSRIKMNIVRCPPVTMVLIRRPDLRYQLGFSVQNGIICSLMRGGIAERGGVRVGHRIIEINSQSVVATPHEKIVQILSNAMGEIHMKTMPAAMYRLLTAQEQPVYI</sequence>
<feature type="domain" description="PDZ" evidence="7">
    <location>
        <begin position="992"/>
        <end position="1077"/>
    </location>
</feature>
<proteinExistence type="predicted"/>
<dbReference type="Gene3D" id="2.30.29.30">
    <property type="entry name" value="Pleckstrin-homology domain (PH domain)/Phosphotyrosine-binding domain (PTB)"/>
    <property type="match status" value="1"/>
</dbReference>
<dbReference type="GO" id="GO:0043197">
    <property type="term" value="C:dendritic spine"/>
    <property type="evidence" value="ECO:0007669"/>
    <property type="project" value="TreeGrafter"/>
</dbReference>
<evidence type="ECO:0000313" key="9">
    <source>
        <dbReference type="Proteomes" id="UP001174136"/>
    </source>
</evidence>
<evidence type="ECO:0000259" key="7">
    <source>
        <dbReference type="PROSITE" id="PS50106"/>
    </source>
</evidence>
<dbReference type="CDD" id="cd01208">
    <property type="entry name" value="PTB_X11"/>
    <property type="match status" value="1"/>
</dbReference>
<feature type="region of interest" description="Disordered" evidence="5">
    <location>
        <begin position="1"/>
        <end position="385"/>
    </location>
</feature>
<dbReference type="Pfam" id="PF00640">
    <property type="entry name" value="PID"/>
    <property type="match status" value="1"/>
</dbReference>
<evidence type="ECO:0000313" key="8">
    <source>
        <dbReference type="EMBL" id="KAK0148645.1"/>
    </source>
</evidence>
<dbReference type="EMBL" id="JAOPHQ010002005">
    <property type="protein sequence ID" value="KAK0148645.1"/>
    <property type="molecule type" value="Genomic_DNA"/>
</dbReference>
<feature type="compositionally biased region" description="Polar residues" evidence="5">
    <location>
        <begin position="28"/>
        <end position="37"/>
    </location>
</feature>
<feature type="compositionally biased region" description="Basic residues" evidence="5">
    <location>
        <begin position="683"/>
        <end position="699"/>
    </location>
</feature>
<accession>A0AA47MYQ2</accession>
<dbReference type="AlphaFoldDB" id="A0AA47MYQ2"/>
<feature type="compositionally biased region" description="Basic and acidic residues" evidence="5">
    <location>
        <begin position="277"/>
        <end position="290"/>
    </location>
</feature>
<keyword evidence="9" id="KW-1185">Reference proteome</keyword>
<dbReference type="PROSITE" id="PS01179">
    <property type="entry name" value="PID"/>
    <property type="match status" value="1"/>
</dbReference>
<evidence type="ECO:0000256" key="4">
    <source>
        <dbReference type="SAM" id="Coils"/>
    </source>
</evidence>
<dbReference type="GO" id="GO:0005886">
    <property type="term" value="C:plasma membrane"/>
    <property type="evidence" value="ECO:0007669"/>
    <property type="project" value="TreeGrafter"/>
</dbReference>
<feature type="domain" description="PDZ" evidence="7">
    <location>
        <begin position="1083"/>
        <end position="1159"/>
    </location>
</feature>
<dbReference type="InterPro" id="IPR001478">
    <property type="entry name" value="PDZ"/>
</dbReference>
<dbReference type="Proteomes" id="UP001174136">
    <property type="component" value="Unassembled WGS sequence"/>
</dbReference>
<name>A0AA47MYQ2_MERPO</name>
<keyword evidence="1" id="KW-0813">Transport</keyword>
<gene>
    <name evidence="8" type="primary">APBA1_0</name>
    <name evidence="8" type="ORF">N1851_011013</name>
</gene>
<dbReference type="InterPro" id="IPR036034">
    <property type="entry name" value="PDZ_sf"/>
</dbReference>
<organism evidence="8 9">
    <name type="scientific">Merluccius polli</name>
    <name type="common">Benguela hake</name>
    <name type="synonym">Merluccius cadenati</name>
    <dbReference type="NCBI Taxonomy" id="89951"/>
    <lineage>
        <taxon>Eukaryota</taxon>
        <taxon>Metazoa</taxon>
        <taxon>Chordata</taxon>
        <taxon>Craniata</taxon>
        <taxon>Vertebrata</taxon>
        <taxon>Euteleostomi</taxon>
        <taxon>Actinopterygii</taxon>
        <taxon>Neopterygii</taxon>
        <taxon>Teleostei</taxon>
        <taxon>Neoteleostei</taxon>
        <taxon>Acanthomorphata</taxon>
        <taxon>Zeiogadaria</taxon>
        <taxon>Gadariae</taxon>
        <taxon>Gadiformes</taxon>
        <taxon>Gadoidei</taxon>
        <taxon>Merlucciidae</taxon>
        <taxon>Merluccius</taxon>
    </lineage>
</organism>
<feature type="compositionally biased region" description="Polar residues" evidence="5">
    <location>
        <begin position="748"/>
        <end position="760"/>
    </location>
</feature>
<dbReference type="CDD" id="cd06793">
    <property type="entry name" value="PDZ2_APBA1_3-like"/>
    <property type="match status" value="1"/>
</dbReference>
<feature type="compositionally biased region" description="Low complexity" evidence="5">
    <location>
        <begin position="87"/>
        <end position="102"/>
    </location>
</feature>
<dbReference type="CDD" id="cd06720">
    <property type="entry name" value="PDZ1_APBA1_3-like"/>
    <property type="match status" value="1"/>
</dbReference>
<feature type="compositionally biased region" description="Polar residues" evidence="5">
    <location>
        <begin position="479"/>
        <end position="488"/>
    </location>
</feature>
<dbReference type="InterPro" id="IPR051230">
    <property type="entry name" value="APP-Binding"/>
</dbReference>
<feature type="domain" description="PID" evidence="6">
    <location>
        <begin position="787"/>
        <end position="979"/>
    </location>
</feature>
<feature type="compositionally biased region" description="Basic and acidic residues" evidence="5">
    <location>
        <begin position="466"/>
        <end position="476"/>
    </location>
</feature>
<feature type="coiled-coil region" evidence="4">
    <location>
        <begin position="813"/>
        <end position="840"/>
    </location>
</feature>
<dbReference type="PANTHER" id="PTHR12345:SF14">
    <property type="entry name" value="AMYLOID-BETA A4 PRECURSOR PROTEIN-BINDING FAMILY A MEMBER 1"/>
    <property type="match status" value="1"/>
</dbReference>
<dbReference type="SUPFAM" id="SSF50156">
    <property type="entry name" value="PDZ domain-like"/>
    <property type="match status" value="2"/>
</dbReference>
<evidence type="ECO:0000259" key="6">
    <source>
        <dbReference type="PROSITE" id="PS01179"/>
    </source>
</evidence>
<dbReference type="Pfam" id="PF00595">
    <property type="entry name" value="PDZ"/>
    <property type="match status" value="2"/>
</dbReference>
<dbReference type="InterPro" id="IPR006020">
    <property type="entry name" value="PTB/PI_dom"/>
</dbReference>
<dbReference type="Gene3D" id="2.30.42.10">
    <property type="match status" value="2"/>
</dbReference>
<feature type="compositionally biased region" description="Polar residues" evidence="5">
    <location>
        <begin position="310"/>
        <end position="327"/>
    </location>
</feature>
<dbReference type="CDD" id="cd22578">
    <property type="entry name" value="Mint1_CID"/>
    <property type="match status" value="1"/>
</dbReference>
<dbReference type="FunFam" id="2.30.29.30:FF:000044">
    <property type="entry name" value="amyloid beta A4 precursor protein-binding family A member 1"/>
    <property type="match status" value="1"/>
</dbReference>
<evidence type="ECO:0000256" key="2">
    <source>
        <dbReference type="ARBA" id="ARBA00022553"/>
    </source>
</evidence>
<feature type="compositionally biased region" description="Pro residues" evidence="5">
    <location>
        <begin position="336"/>
        <end position="348"/>
    </location>
</feature>
<keyword evidence="4" id="KW-0175">Coiled coil</keyword>
<protein>
    <submittedName>
        <fullName evidence="8">Amyloid-beta A4 protein-binding family A member 1</fullName>
    </submittedName>
</protein>
<dbReference type="GO" id="GO:0001540">
    <property type="term" value="F:amyloid-beta binding"/>
    <property type="evidence" value="ECO:0007669"/>
    <property type="project" value="TreeGrafter"/>
</dbReference>
<reference evidence="8" key="1">
    <citation type="journal article" date="2023" name="Front. Mar. Sci.">
        <title>A new Merluccius polli reference genome to investigate the effects of global change in West African waters.</title>
        <authorList>
            <person name="Mateo J.L."/>
            <person name="Blanco-Fernandez C."/>
            <person name="Garcia-Vazquez E."/>
            <person name="Machado-Schiaffino G."/>
        </authorList>
    </citation>
    <scope>NUCLEOTIDE SEQUENCE</scope>
    <source>
        <strain evidence="8">C29</strain>
        <tissue evidence="8">Fin</tissue>
    </source>
</reference>
<dbReference type="InterPro" id="IPR011993">
    <property type="entry name" value="PH-like_dom_sf"/>
</dbReference>